<name>A0A1I3LH27_9BACL</name>
<evidence type="ECO:0000313" key="2">
    <source>
        <dbReference type="EMBL" id="SFI84041.1"/>
    </source>
</evidence>
<dbReference type="Proteomes" id="UP000199545">
    <property type="component" value="Unassembled WGS sequence"/>
</dbReference>
<accession>A0A1I3LH27</accession>
<feature type="chain" id="PRO_5039223875" description="DUF5640 domain-containing protein" evidence="1">
    <location>
        <begin position="18"/>
        <end position="119"/>
    </location>
</feature>
<reference evidence="2 3" key="1">
    <citation type="submission" date="2016-10" db="EMBL/GenBank/DDBJ databases">
        <authorList>
            <person name="de Groot N.N."/>
        </authorList>
    </citation>
    <scope>NUCLEOTIDE SEQUENCE [LARGE SCALE GENOMIC DNA]</scope>
    <source>
        <strain evidence="2 3">DSM 44778</strain>
    </source>
</reference>
<proteinExistence type="predicted"/>
<protein>
    <recommendedName>
        <fullName evidence="4">DUF5640 domain-containing protein</fullName>
    </recommendedName>
</protein>
<organism evidence="2 3">
    <name type="scientific">Thermoflavimicrobium dichotomicum</name>
    <dbReference type="NCBI Taxonomy" id="46223"/>
    <lineage>
        <taxon>Bacteria</taxon>
        <taxon>Bacillati</taxon>
        <taxon>Bacillota</taxon>
        <taxon>Bacilli</taxon>
        <taxon>Bacillales</taxon>
        <taxon>Thermoactinomycetaceae</taxon>
        <taxon>Thermoflavimicrobium</taxon>
    </lineage>
</organism>
<gene>
    <name evidence="2" type="ORF">SAMN05421852_102191</name>
</gene>
<sequence length="119" mass="13532">MRSLVSLLTLAVLLFMAGCGSNDLEGKWVYQKTTYKYGQGGCLNSLEVLDDSTMIVTTRKGKSYKAEYQILDDNRLFWRIMTGLGGGQGTLSYQIDGDTLIMQEFERSPDEDRCYYQKQ</sequence>
<dbReference type="RefSeq" id="WP_093227997.1">
    <property type="nucleotide sequence ID" value="NZ_FORR01000002.1"/>
</dbReference>
<dbReference type="OrthoDB" id="9810952at2"/>
<evidence type="ECO:0000313" key="3">
    <source>
        <dbReference type="Proteomes" id="UP000199545"/>
    </source>
</evidence>
<dbReference type="AlphaFoldDB" id="A0A1I3LH27"/>
<dbReference type="STRING" id="46223.SAMN05421852_102191"/>
<keyword evidence="1" id="KW-0732">Signal</keyword>
<dbReference type="PROSITE" id="PS51257">
    <property type="entry name" value="PROKAR_LIPOPROTEIN"/>
    <property type="match status" value="1"/>
</dbReference>
<keyword evidence="3" id="KW-1185">Reference proteome</keyword>
<feature type="signal peptide" evidence="1">
    <location>
        <begin position="1"/>
        <end position="17"/>
    </location>
</feature>
<dbReference type="EMBL" id="FORR01000002">
    <property type="protein sequence ID" value="SFI84041.1"/>
    <property type="molecule type" value="Genomic_DNA"/>
</dbReference>
<evidence type="ECO:0008006" key="4">
    <source>
        <dbReference type="Google" id="ProtNLM"/>
    </source>
</evidence>
<evidence type="ECO:0000256" key="1">
    <source>
        <dbReference type="SAM" id="SignalP"/>
    </source>
</evidence>